<dbReference type="RefSeq" id="WP_226541175.1">
    <property type="nucleotide sequence ID" value="NZ_CP129013.1"/>
</dbReference>
<organism evidence="1 2">
    <name type="scientific">Bacillus carboniphilus</name>
    <dbReference type="NCBI Taxonomy" id="86663"/>
    <lineage>
        <taxon>Bacteria</taxon>
        <taxon>Bacillati</taxon>
        <taxon>Bacillota</taxon>
        <taxon>Bacilli</taxon>
        <taxon>Bacillales</taxon>
        <taxon>Bacillaceae</taxon>
        <taxon>Bacillus</taxon>
    </lineage>
</organism>
<name>A0ABY9JPQ4_9BACI</name>
<evidence type="ECO:0000313" key="1">
    <source>
        <dbReference type="EMBL" id="WLR41391.1"/>
    </source>
</evidence>
<dbReference type="EMBL" id="CP129013">
    <property type="protein sequence ID" value="WLR41391.1"/>
    <property type="molecule type" value="Genomic_DNA"/>
</dbReference>
<accession>A0ABY9JPQ4</accession>
<gene>
    <name evidence="1" type="ORF">LC087_10765</name>
</gene>
<proteinExistence type="predicted"/>
<evidence type="ECO:0000313" key="2">
    <source>
        <dbReference type="Proteomes" id="UP001197974"/>
    </source>
</evidence>
<keyword evidence="2" id="KW-1185">Reference proteome</keyword>
<sequence>MNNFLKLSDEEMEFGLTEEEKRVYDQFSNDLEEDYLKELPPISIAKLYVYALKENNREVEYALYTDQPDKVAWTKKEHLQFPNEEFPQHQFEGIESGIFTLTSEDDGVISYFAKNKQHVYPMSFGMVKDEDGIWNVRFIPIQ</sequence>
<protein>
    <submittedName>
        <fullName evidence="1">RNA polymerase subunit sigma</fullName>
    </submittedName>
</protein>
<dbReference type="Proteomes" id="UP001197974">
    <property type="component" value="Chromosome"/>
</dbReference>
<reference evidence="1 2" key="1">
    <citation type="submission" date="2023-06" db="EMBL/GenBank/DDBJ databases">
        <title>Five Gram-positive bacteria isolated from mangrove sediments in Shenzhen, Guangdong, China.</title>
        <authorList>
            <person name="Yu S."/>
            <person name="Zheng W."/>
            <person name="Huang Y."/>
        </authorList>
    </citation>
    <scope>NUCLEOTIDE SEQUENCE [LARGE SCALE GENOMIC DNA]</scope>
    <source>
        <strain evidence="1 2">SaN35-3</strain>
    </source>
</reference>